<dbReference type="Pfam" id="PF00535">
    <property type="entry name" value="Glycos_transf_2"/>
    <property type="match status" value="1"/>
</dbReference>
<feature type="domain" description="Glycosyltransferase 2-like" evidence="1">
    <location>
        <begin position="16"/>
        <end position="154"/>
    </location>
</feature>
<keyword evidence="3" id="KW-1185">Reference proteome</keyword>
<dbReference type="Proteomes" id="UP001444146">
    <property type="component" value="Unassembled WGS sequence"/>
</dbReference>
<dbReference type="SUPFAM" id="SSF53448">
    <property type="entry name" value="Nucleotide-diphospho-sugar transferases"/>
    <property type="match status" value="1"/>
</dbReference>
<organism evidence="2 3">
    <name type="scientific">Pseudocitrobacter cyperus</name>
    <dbReference type="NCBI Taxonomy" id="3112843"/>
    <lineage>
        <taxon>Bacteria</taxon>
        <taxon>Pseudomonadati</taxon>
        <taxon>Pseudomonadota</taxon>
        <taxon>Gammaproteobacteria</taxon>
        <taxon>Enterobacterales</taxon>
        <taxon>Enterobacteriaceae</taxon>
        <taxon>Pseudocitrobacter</taxon>
    </lineage>
</organism>
<evidence type="ECO:0000259" key="1">
    <source>
        <dbReference type="Pfam" id="PF00535"/>
    </source>
</evidence>
<comment type="caution">
    <text evidence="2">The sequence shown here is derived from an EMBL/GenBank/DDBJ whole genome shotgun (WGS) entry which is preliminary data.</text>
</comment>
<dbReference type="RefSeq" id="WP_347792882.1">
    <property type="nucleotide sequence ID" value="NZ_JAYMYY010000001.1"/>
</dbReference>
<sequence length="332" mass="38097">MKENVNPVMTDTPTVSIIIPAYNSAEFIHILLDSLLKQTIKDFEVIVVDDGSRDATSAVVSKYGSDDQLNLKLIQQVNAGVSAARNAGFDHAQGEFCIFIDSDDHVAPDFLENLLTRQAETQADVVYCGCHQGGKKGVNLKPNKFQEGYLLAQRIQREMLFHLGGVLIRRTFLIAENIRFNPDLKLGEDLLFTYTILAKTHLYAVQKYLYHQTWRDDSVMNATWSKTEYEHNALAMQVIYDSINQWCPESEREAIAPLLRNAAFAAKIKFLWALLQSRHYAVVLNYLNNGFLKLSNEEINRLARKEAKKYKILQCKNKFIWAMYFCLRKKKF</sequence>
<reference evidence="2 3" key="1">
    <citation type="submission" date="2024-01" db="EMBL/GenBank/DDBJ databases">
        <title>Pseudocitrobacter sp. Endophytic strain Cyp-38L.</title>
        <authorList>
            <person name="Amer M.A."/>
            <person name="Hamed S.M."/>
        </authorList>
    </citation>
    <scope>NUCLEOTIDE SEQUENCE [LARGE SCALE GENOMIC DNA]</scope>
    <source>
        <strain evidence="2 3">Cyp38S</strain>
    </source>
</reference>
<proteinExistence type="predicted"/>
<evidence type="ECO:0000313" key="2">
    <source>
        <dbReference type="EMBL" id="MEO3988309.1"/>
    </source>
</evidence>
<evidence type="ECO:0000313" key="3">
    <source>
        <dbReference type="Proteomes" id="UP001444146"/>
    </source>
</evidence>
<dbReference type="InterPro" id="IPR050834">
    <property type="entry name" value="Glycosyltransf_2"/>
</dbReference>
<dbReference type="GO" id="GO:0016757">
    <property type="term" value="F:glycosyltransferase activity"/>
    <property type="evidence" value="ECO:0007669"/>
    <property type="project" value="UniProtKB-KW"/>
</dbReference>
<dbReference type="CDD" id="cd00761">
    <property type="entry name" value="Glyco_tranf_GTA_type"/>
    <property type="match status" value="1"/>
</dbReference>
<dbReference type="InterPro" id="IPR001173">
    <property type="entry name" value="Glyco_trans_2-like"/>
</dbReference>
<dbReference type="EMBL" id="JAYMYY010000001">
    <property type="protein sequence ID" value="MEO3988309.1"/>
    <property type="molecule type" value="Genomic_DNA"/>
</dbReference>
<dbReference type="PANTHER" id="PTHR43685:SF2">
    <property type="entry name" value="GLYCOSYLTRANSFERASE 2-LIKE DOMAIN-CONTAINING PROTEIN"/>
    <property type="match status" value="1"/>
</dbReference>
<name>A0ABV0HFN8_9ENTR</name>
<dbReference type="EC" id="2.4.-.-" evidence="2"/>
<dbReference type="PANTHER" id="PTHR43685">
    <property type="entry name" value="GLYCOSYLTRANSFERASE"/>
    <property type="match status" value="1"/>
</dbReference>
<dbReference type="Gene3D" id="3.90.550.10">
    <property type="entry name" value="Spore Coat Polysaccharide Biosynthesis Protein SpsA, Chain A"/>
    <property type="match status" value="1"/>
</dbReference>
<accession>A0ABV0HFN8</accession>
<dbReference type="InterPro" id="IPR029044">
    <property type="entry name" value="Nucleotide-diphossugar_trans"/>
</dbReference>
<gene>
    <name evidence="2" type="ORF">VSR74_00495</name>
</gene>
<keyword evidence="2" id="KW-0328">Glycosyltransferase</keyword>
<protein>
    <submittedName>
        <fullName evidence="2">Glycosyltransferase family 2 protein</fullName>
        <ecNumber evidence="2">2.4.-.-</ecNumber>
    </submittedName>
</protein>
<keyword evidence="2" id="KW-0808">Transferase</keyword>